<evidence type="ECO:0000313" key="3">
    <source>
        <dbReference type="EMBL" id="MBT9290509.1"/>
    </source>
</evidence>
<dbReference type="Gene3D" id="3.10.129.10">
    <property type="entry name" value="Hotdog Thioesterase"/>
    <property type="match status" value="1"/>
</dbReference>
<evidence type="ECO:0000259" key="2">
    <source>
        <dbReference type="Pfam" id="PF01575"/>
    </source>
</evidence>
<dbReference type="InterPro" id="IPR029069">
    <property type="entry name" value="HotDog_dom_sf"/>
</dbReference>
<dbReference type="SUPFAM" id="SSF54637">
    <property type="entry name" value="Thioesterase/thiol ester dehydrase-isomerase"/>
    <property type="match status" value="1"/>
</dbReference>
<reference evidence="3 4" key="1">
    <citation type="submission" date="2021-06" db="EMBL/GenBank/DDBJ databases">
        <authorList>
            <person name="Grouzdev D.S."/>
            <person name="Koziaeva V."/>
        </authorList>
    </citation>
    <scope>NUCLEOTIDE SEQUENCE [LARGE SCALE GENOMIC DNA]</scope>
    <source>
        <strain evidence="3 4">22</strain>
    </source>
</reference>
<protein>
    <submittedName>
        <fullName evidence="3">MaoC family dehydratase N-terminal domain-containing protein</fullName>
    </submittedName>
</protein>
<dbReference type="GO" id="GO:0004312">
    <property type="term" value="F:fatty acid synthase activity"/>
    <property type="evidence" value="ECO:0007669"/>
    <property type="project" value="InterPro"/>
</dbReference>
<organism evidence="3 4">
    <name type="scientific">Prosthecodimorpha staleyi</name>
    <dbReference type="NCBI Taxonomy" id="2840188"/>
    <lineage>
        <taxon>Bacteria</taxon>
        <taxon>Pseudomonadati</taxon>
        <taxon>Pseudomonadota</taxon>
        <taxon>Alphaproteobacteria</taxon>
        <taxon>Hyphomicrobiales</taxon>
        <taxon>Ancalomicrobiaceae</taxon>
        <taxon>Prosthecodimorpha</taxon>
    </lineage>
</organism>
<dbReference type="PANTHER" id="PTHR43437:SF3">
    <property type="entry name" value="HYDROXYACYL-THIOESTER DEHYDRATASE TYPE 2, MITOCHONDRIAL"/>
    <property type="match status" value="1"/>
</dbReference>
<keyword evidence="4" id="KW-1185">Reference proteome</keyword>
<sequence>MWWGESVIENRTYDEIAVGDQASLTRLLTVEDIQLFALVSGDVNPAHVDADYAAESRFHHVIAHGMWSGALISALLGTHLPGPGTIYLGQSLSFTAPVVLGDSVTVSVTVVEKTDAHRHLRLACRGVNQDGVEVVTGEALVMAPRDKIRRPAPDLPAVYLRHRGIDRLVFDNAAFMLSLAPYRPVAE</sequence>
<evidence type="ECO:0000256" key="1">
    <source>
        <dbReference type="ARBA" id="ARBA00023239"/>
    </source>
</evidence>
<dbReference type="GO" id="GO:0006633">
    <property type="term" value="P:fatty acid biosynthetic process"/>
    <property type="evidence" value="ECO:0007669"/>
    <property type="project" value="InterPro"/>
</dbReference>
<dbReference type="InterPro" id="IPR003965">
    <property type="entry name" value="Fatty_acid_synthase"/>
</dbReference>
<dbReference type="InterPro" id="IPR050965">
    <property type="entry name" value="UPF0336/Enoyl-CoA_hydratase"/>
</dbReference>
<comment type="caution">
    <text evidence="3">The sequence shown here is derived from an EMBL/GenBank/DDBJ whole genome shotgun (WGS) entry which is preliminary data.</text>
</comment>
<dbReference type="Proteomes" id="UP000766595">
    <property type="component" value="Unassembled WGS sequence"/>
</dbReference>
<dbReference type="CDD" id="cd03449">
    <property type="entry name" value="R_hydratase"/>
    <property type="match status" value="1"/>
</dbReference>
<keyword evidence="1" id="KW-0456">Lyase</keyword>
<dbReference type="FunFam" id="3.10.129.10:FF:000042">
    <property type="entry name" value="MaoC domain protein dehydratase"/>
    <property type="match status" value="1"/>
</dbReference>
<gene>
    <name evidence="3" type="ORF">KL771_13650</name>
</gene>
<dbReference type="InterPro" id="IPR002539">
    <property type="entry name" value="MaoC-like_dom"/>
</dbReference>
<dbReference type="PANTHER" id="PTHR43437">
    <property type="entry name" value="HYDROXYACYL-THIOESTER DEHYDRATASE TYPE 2, MITOCHONDRIAL-RELATED"/>
    <property type="match status" value="1"/>
</dbReference>
<dbReference type="GO" id="GO:0005835">
    <property type="term" value="C:fatty acid synthase complex"/>
    <property type="evidence" value="ECO:0007669"/>
    <property type="project" value="InterPro"/>
</dbReference>
<dbReference type="PRINTS" id="PR01483">
    <property type="entry name" value="FASYNTHASE"/>
</dbReference>
<name>A0A947GIY0_9HYPH</name>
<dbReference type="EMBL" id="JAHHZF010000006">
    <property type="protein sequence ID" value="MBT9290509.1"/>
    <property type="molecule type" value="Genomic_DNA"/>
</dbReference>
<feature type="domain" description="MaoC-like" evidence="2">
    <location>
        <begin position="25"/>
        <end position="117"/>
    </location>
</feature>
<proteinExistence type="predicted"/>
<dbReference type="AlphaFoldDB" id="A0A947GIY0"/>
<dbReference type="GO" id="GO:0019171">
    <property type="term" value="F:(3R)-hydroxyacyl-[acyl-carrier-protein] dehydratase activity"/>
    <property type="evidence" value="ECO:0007669"/>
    <property type="project" value="TreeGrafter"/>
</dbReference>
<evidence type="ECO:0000313" key="4">
    <source>
        <dbReference type="Proteomes" id="UP000766595"/>
    </source>
</evidence>
<accession>A0A947GIY0</accession>
<dbReference type="Pfam" id="PF01575">
    <property type="entry name" value="MaoC_dehydratas"/>
    <property type="match status" value="1"/>
</dbReference>